<protein>
    <submittedName>
        <fullName evidence="1">Uncharacterized protein</fullName>
    </submittedName>
</protein>
<dbReference type="Proteomes" id="UP001234297">
    <property type="component" value="Chromosome 11"/>
</dbReference>
<gene>
    <name evidence="1" type="ORF">MRB53_033335</name>
</gene>
<evidence type="ECO:0000313" key="1">
    <source>
        <dbReference type="EMBL" id="KAJ8624805.1"/>
    </source>
</evidence>
<accession>A0ACC2KUR6</accession>
<comment type="caution">
    <text evidence="1">The sequence shown here is derived from an EMBL/GenBank/DDBJ whole genome shotgun (WGS) entry which is preliminary data.</text>
</comment>
<proteinExistence type="predicted"/>
<reference evidence="1 2" key="1">
    <citation type="journal article" date="2022" name="Hortic Res">
        <title>A haplotype resolved chromosomal level avocado genome allows analysis of novel avocado genes.</title>
        <authorList>
            <person name="Nath O."/>
            <person name="Fletcher S.J."/>
            <person name="Hayward A."/>
            <person name="Shaw L.M."/>
            <person name="Masouleh A.K."/>
            <person name="Furtado A."/>
            <person name="Henry R.J."/>
            <person name="Mitter N."/>
        </authorList>
    </citation>
    <scope>NUCLEOTIDE SEQUENCE [LARGE SCALE GENOMIC DNA]</scope>
    <source>
        <strain evidence="2">cv. Hass</strain>
    </source>
</reference>
<organism evidence="1 2">
    <name type="scientific">Persea americana</name>
    <name type="common">Avocado</name>
    <dbReference type="NCBI Taxonomy" id="3435"/>
    <lineage>
        <taxon>Eukaryota</taxon>
        <taxon>Viridiplantae</taxon>
        <taxon>Streptophyta</taxon>
        <taxon>Embryophyta</taxon>
        <taxon>Tracheophyta</taxon>
        <taxon>Spermatophyta</taxon>
        <taxon>Magnoliopsida</taxon>
        <taxon>Magnoliidae</taxon>
        <taxon>Laurales</taxon>
        <taxon>Lauraceae</taxon>
        <taxon>Persea</taxon>
    </lineage>
</organism>
<evidence type="ECO:0000313" key="2">
    <source>
        <dbReference type="Proteomes" id="UP001234297"/>
    </source>
</evidence>
<name>A0ACC2KUR6_PERAE</name>
<sequence length="94" mass="10930">MVGRQQLEYRIPLFCDNRKSDISKSLNITCSAAFSDCHFHHLHKQTAIQVIWIEGGEEEEASERKGKRVSGFWVVLELEWLIRQSSEEKPKKSV</sequence>
<keyword evidence="2" id="KW-1185">Reference proteome</keyword>
<dbReference type="EMBL" id="CM056819">
    <property type="protein sequence ID" value="KAJ8624805.1"/>
    <property type="molecule type" value="Genomic_DNA"/>
</dbReference>